<evidence type="ECO:0000313" key="1">
    <source>
        <dbReference type="EMBL" id="KAK7485125.1"/>
    </source>
</evidence>
<name>A0ABD0KDC3_9CAEN</name>
<organism evidence="1 2">
    <name type="scientific">Batillaria attramentaria</name>
    <dbReference type="NCBI Taxonomy" id="370345"/>
    <lineage>
        <taxon>Eukaryota</taxon>
        <taxon>Metazoa</taxon>
        <taxon>Spiralia</taxon>
        <taxon>Lophotrochozoa</taxon>
        <taxon>Mollusca</taxon>
        <taxon>Gastropoda</taxon>
        <taxon>Caenogastropoda</taxon>
        <taxon>Sorbeoconcha</taxon>
        <taxon>Cerithioidea</taxon>
        <taxon>Batillariidae</taxon>
        <taxon>Batillaria</taxon>
    </lineage>
</organism>
<dbReference type="AlphaFoldDB" id="A0ABD0KDC3"/>
<comment type="caution">
    <text evidence="1">The sequence shown here is derived from an EMBL/GenBank/DDBJ whole genome shotgun (WGS) entry which is preliminary data.</text>
</comment>
<feature type="non-terminal residue" evidence="1">
    <location>
        <position position="1"/>
    </location>
</feature>
<evidence type="ECO:0000313" key="2">
    <source>
        <dbReference type="Proteomes" id="UP001519460"/>
    </source>
</evidence>
<feature type="non-terminal residue" evidence="1">
    <location>
        <position position="150"/>
    </location>
</feature>
<protein>
    <submittedName>
        <fullName evidence="1">Uncharacterized protein</fullName>
    </submittedName>
</protein>
<reference evidence="1 2" key="1">
    <citation type="journal article" date="2023" name="Sci. Data">
        <title>Genome assembly of the Korean intertidal mud-creeper Batillaria attramentaria.</title>
        <authorList>
            <person name="Patra A.K."/>
            <person name="Ho P.T."/>
            <person name="Jun S."/>
            <person name="Lee S.J."/>
            <person name="Kim Y."/>
            <person name="Won Y.J."/>
        </authorList>
    </citation>
    <scope>NUCLEOTIDE SEQUENCE [LARGE SCALE GENOMIC DNA]</scope>
    <source>
        <strain evidence="1">Wonlab-2016</strain>
    </source>
</reference>
<proteinExistence type="predicted"/>
<accession>A0ABD0KDC3</accession>
<keyword evidence="2" id="KW-1185">Reference proteome</keyword>
<dbReference type="EMBL" id="JACVVK020000199">
    <property type="protein sequence ID" value="KAK7485125.1"/>
    <property type="molecule type" value="Genomic_DNA"/>
</dbReference>
<dbReference type="Proteomes" id="UP001519460">
    <property type="component" value="Unassembled WGS sequence"/>
</dbReference>
<gene>
    <name evidence="1" type="ORF">BaRGS_00023665</name>
</gene>
<sequence length="150" mass="16189">TEGDRPLEAQSQFSPPPAALIFHLAASGVVRGMYGEEAQDACLRRSSLPGRAKVIIARLEGTIVSTIAQENTELSGLAFLDHLLFEVQAFSAVDCSQKCVSTVSYWLGRSCGVGDDCPASLSMCFEGKCLCYNGYYFSHSRGYCVPCKSD</sequence>